<proteinExistence type="predicted"/>
<accession>A0A1T5L735</accession>
<dbReference type="STRING" id="36842.SAMN02194393_02125"/>
<dbReference type="EMBL" id="FUZT01000008">
    <property type="protein sequence ID" value="SKC80111.1"/>
    <property type="molecule type" value="Genomic_DNA"/>
</dbReference>
<reference evidence="4" key="1">
    <citation type="submission" date="2017-02" db="EMBL/GenBank/DDBJ databases">
        <authorList>
            <person name="Varghese N."/>
            <person name="Submissions S."/>
        </authorList>
    </citation>
    <scope>NUCLEOTIDE SEQUENCE [LARGE SCALE GENOMIC DNA]</scope>
    <source>
        <strain evidence="4">M1</strain>
    </source>
</reference>
<protein>
    <submittedName>
        <fullName evidence="2">Uncharacterized protein</fullName>
    </submittedName>
</protein>
<keyword evidence="4" id="KW-1185">Reference proteome</keyword>
<dbReference type="Proteomes" id="UP000190285">
    <property type="component" value="Unassembled WGS sequence"/>
</dbReference>
<dbReference type="EMBL" id="FUZT01000005">
    <property type="protein sequence ID" value="SKC68064.1"/>
    <property type="molecule type" value="Genomic_DNA"/>
</dbReference>
<dbReference type="AlphaFoldDB" id="A0A1T5L735"/>
<gene>
    <name evidence="1" type="ORF">SAMN02194393_02125</name>
    <name evidence="2" type="ORF">SAMN02194393_02527</name>
    <name evidence="3" type="ORF">SAMN02194393_03436</name>
</gene>
<evidence type="ECO:0000313" key="3">
    <source>
        <dbReference type="EMBL" id="SKC80111.1"/>
    </source>
</evidence>
<evidence type="ECO:0000313" key="4">
    <source>
        <dbReference type="Proteomes" id="UP000190285"/>
    </source>
</evidence>
<evidence type="ECO:0000313" key="1">
    <source>
        <dbReference type="EMBL" id="SKC68064.1"/>
    </source>
</evidence>
<dbReference type="RefSeq" id="WP_208985034.1">
    <property type="nucleotide sequence ID" value="NZ_FUZT01000005.1"/>
</dbReference>
<sequence>MKFTEYLWYLAHRPLKLSEPSESDAYKLFKVLGNVLDQVKEKIFLIRRQALIYTASGKALDKHGEGRKLKRFAGETDESYKKRLLAKWEIAIMAGSKKAILLTLKALGYEQSYIEPFYVHDPERWAEFIIYLGSVKASDIDDIGVINKEIMKVKSASSLPSYGIEESSNIRIGSSFRSGYSRLPLCNTISCGMWPQPNNQGKAFNSMLNVESFSKNVQVKYPKAGFTNASNEKYIKEIYAQYCDFKSGFKTFENLQTRIIEYIRCNQILSGVYPDKQTIAKIFESYLEIDNYNKDGLSEYPLCGIARCEGSDFNEDVD</sequence>
<dbReference type="EMBL" id="FUZT01000006">
    <property type="protein sequence ID" value="SKC71876.1"/>
    <property type="molecule type" value="Genomic_DNA"/>
</dbReference>
<evidence type="ECO:0000313" key="2">
    <source>
        <dbReference type="EMBL" id="SKC71876.1"/>
    </source>
</evidence>
<reference evidence="2 4" key="2">
    <citation type="submission" date="2017-02" db="EMBL/GenBank/DDBJ databases">
        <authorList>
            <person name="Peterson S.W."/>
        </authorList>
    </citation>
    <scope>NUCLEOTIDE SEQUENCE [LARGE SCALE GENOMIC DNA]</scope>
    <source>
        <strain evidence="2 4">M1</strain>
    </source>
</reference>
<name>A0A1T5L735_9FIRM</name>
<organism evidence="2 4">
    <name type="scientific">Maledivibacter halophilus</name>
    <dbReference type="NCBI Taxonomy" id="36842"/>
    <lineage>
        <taxon>Bacteria</taxon>
        <taxon>Bacillati</taxon>
        <taxon>Bacillota</taxon>
        <taxon>Clostridia</taxon>
        <taxon>Peptostreptococcales</taxon>
        <taxon>Caminicellaceae</taxon>
        <taxon>Maledivibacter</taxon>
    </lineage>
</organism>